<keyword evidence="5 8" id="KW-0408">Iron</keyword>
<dbReference type="GO" id="GO:0046872">
    <property type="term" value="F:metal ion binding"/>
    <property type="evidence" value="ECO:0007669"/>
    <property type="project" value="UniProtKB-KW"/>
</dbReference>
<dbReference type="PANTHER" id="PTHR11237">
    <property type="entry name" value="COENZYME Q10 BIOSYNTHESIS PROTEIN 7"/>
    <property type="match status" value="1"/>
</dbReference>
<dbReference type="SUPFAM" id="SSF47240">
    <property type="entry name" value="Ferritin-like"/>
    <property type="match status" value="1"/>
</dbReference>
<dbReference type="InterPro" id="IPR011566">
    <property type="entry name" value="Ubq_synth_Coq7"/>
</dbReference>
<dbReference type="OrthoDB" id="275371at2759"/>
<dbReference type="GO" id="GO:0016709">
    <property type="term" value="F:oxidoreductase activity, acting on paired donors, with incorporation or reduction of molecular oxygen, NAD(P)H as one donor, and incorporation of one atom of oxygen"/>
    <property type="evidence" value="ECO:0007669"/>
    <property type="project" value="UniProtKB-UniRule"/>
</dbReference>
<evidence type="ECO:0000256" key="3">
    <source>
        <dbReference type="ARBA" id="ARBA00022723"/>
    </source>
</evidence>
<evidence type="ECO:0000313" key="10">
    <source>
        <dbReference type="EMBL" id="KAG7196126.1"/>
    </source>
</evidence>
<dbReference type="CDD" id="cd21134">
    <property type="entry name" value="YTH"/>
    <property type="match status" value="1"/>
</dbReference>
<dbReference type="GO" id="GO:0006744">
    <property type="term" value="P:ubiquinone biosynthetic process"/>
    <property type="evidence" value="ECO:0007669"/>
    <property type="project" value="UniProtKB-UniRule"/>
</dbReference>
<dbReference type="Gene3D" id="3.10.590.10">
    <property type="entry name" value="ph1033 like domains"/>
    <property type="match status" value="1"/>
</dbReference>
<feature type="binding site" evidence="8">
    <location>
        <position position="388"/>
    </location>
    <ligand>
        <name>Fe cation</name>
        <dbReference type="ChEBI" id="CHEBI:24875"/>
        <label>2</label>
    </ligand>
</feature>
<keyword evidence="8" id="KW-0496">Mitochondrion</keyword>
<evidence type="ECO:0000256" key="8">
    <source>
        <dbReference type="HAMAP-Rule" id="MF_03194"/>
    </source>
</evidence>
<dbReference type="CDD" id="cd01042">
    <property type="entry name" value="DMQH"/>
    <property type="match status" value="1"/>
</dbReference>
<feature type="binding site" evidence="8">
    <location>
        <position position="440"/>
    </location>
    <ligand>
        <name>Fe cation</name>
        <dbReference type="ChEBI" id="CHEBI:24875"/>
        <label>2</label>
    </ligand>
</feature>
<protein>
    <recommendedName>
        <fullName evidence="8">5-demethoxyubiquinone hydroxylase, mitochondrial</fullName>
        <shortName evidence="8">DMQ hydroxylase</shortName>
        <ecNumber evidence="8">1.14.99.60</ecNumber>
    </recommendedName>
    <alternativeName>
        <fullName evidence="8">Ubiquinone biosynthesis monooxygenase COQ7</fullName>
    </alternativeName>
</protein>
<feature type="binding site" evidence="8">
    <location>
        <position position="501"/>
    </location>
    <ligand>
        <name>Fe cation</name>
        <dbReference type="ChEBI" id="CHEBI:24875"/>
        <label>2</label>
    </ligand>
</feature>
<evidence type="ECO:0000256" key="6">
    <source>
        <dbReference type="ARBA" id="ARBA00023033"/>
    </source>
</evidence>
<keyword evidence="3 8" id="KW-0479">Metal-binding</keyword>
<evidence type="ECO:0000256" key="7">
    <source>
        <dbReference type="ARBA" id="ARBA00023136"/>
    </source>
</evidence>
<dbReference type="PROSITE" id="PS50882">
    <property type="entry name" value="YTH"/>
    <property type="match status" value="1"/>
</dbReference>
<comment type="subunit">
    <text evidence="8">Component of a multi-subunit COQ enzyme complex, composed of at least COQ3, COQ4, COQ5, COQ6, COQ7 and COQ9.</text>
</comment>
<dbReference type="GO" id="GO:0031314">
    <property type="term" value="C:extrinsic component of mitochondrial inner membrane"/>
    <property type="evidence" value="ECO:0007669"/>
    <property type="project" value="UniProtKB-UniRule"/>
</dbReference>
<proteinExistence type="inferred from homology"/>
<feature type="binding site" evidence="8">
    <location>
        <position position="391"/>
    </location>
    <ligand>
        <name>Fe cation</name>
        <dbReference type="ChEBI" id="CHEBI:24875"/>
        <label>1</label>
    </ligand>
</feature>
<feature type="binding site" evidence="8">
    <location>
        <position position="498"/>
    </location>
    <ligand>
        <name>Fe cation</name>
        <dbReference type="ChEBI" id="CHEBI:24875"/>
        <label>1</label>
    </ligand>
</feature>
<sequence length="537" mass="61065">MQMFAGGSNKFSSGSHLKKIFAAMINESGDIDVNKNPSLDDPNKSTLMHKQLIAYNVPVTNNEEDIPPFFPTNIWSSNFQSQRSVSLFPEWESKLHIVEPHSPVCDVEVDSNYVLHNPQPTLPIKFQFFDPLLFDDEKLEFAKYMGPELSKSNVLTFRDQNGQHFSVPPESRFFVIKSNNFLDIFASFRNKVWSSTELGNKRLNNVFNSLTENGKVFLFYLVNGSGQFCGIAEMRDSVDYSQSCNIWVEQTRYKGIFPVEWLMVKNVPNKYFNHLKIPDNDNKPVTCSRDTQEMPYSVGLSMLKIFSSFRSRSFTTGSSDRTPESNKPIANITYGEFSPAQRAYLERLVRVDQAGELGANYIYMGQHFVLASKSPELRDLIQHMWDQEIHHHDTFNRLQTERRVRPSLLTPLWKAGAVAMGVGTALISKEAAMACTVAVETVIGGHYNEQLRILMNQFGTPIFKDGEQIEQGEVETELKVSPELASLKKLISEFRDDELEHLDTAIENDAEKAVPYKLLTEGIKLVVRGAIWTAERV</sequence>
<feature type="binding site" evidence="8">
    <location>
        <position position="356"/>
    </location>
    <ligand>
        <name>Fe cation</name>
        <dbReference type="ChEBI" id="CHEBI:24875"/>
        <label>1</label>
    </ligand>
</feature>
<reference evidence="10" key="1">
    <citation type="submission" date="2021-03" db="EMBL/GenBank/DDBJ databases">
        <authorList>
            <person name="Palmer J.M."/>
        </authorList>
    </citation>
    <scope>NUCLEOTIDE SEQUENCE</scope>
    <source>
        <strain evidence="10">ARV_011</strain>
    </source>
</reference>
<comment type="subcellular location">
    <subcellularLocation>
        <location evidence="8">Mitochondrion inner membrane</location>
        <topology evidence="8">Peripheral membrane protein</topology>
        <orientation evidence="8">Matrix side</orientation>
    </subcellularLocation>
</comment>
<keyword evidence="7 8" id="KW-0472">Membrane</keyword>
<dbReference type="InterPro" id="IPR007275">
    <property type="entry name" value="YTH_domain"/>
</dbReference>
<keyword evidence="11" id="KW-1185">Reference proteome</keyword>
<comment type="function">
    <text evidence="8">Catalyzes the hydroxylation of 2-polyprenyl-3-methyl-6-methoxy-1,4-benzoquinol (DMQH2) during ubiquinone biosynthesis. Has also a structural role in the COQ enzyme complex, stabilizing other COQ polypeptides.</text>
</comment>
<dbReference type="PANTHER" id="PTHR11237:SF4">
    <property type="entry name" value="5-DEMETHOXYUBIQUINONE HYDROXYLASE, MITOCHONDRIAL"/>
    <property type="match status" value="1"/>
</dbReference>
<evidence type="ECO:0000256" key="1">
    <source>
        <dbReference type="ARBA" id="ARBA00004749"/>
    </source>
</evidence>
<accession>A0A9P8AKP0</accession>
<dbReference type="Pfam" id="PF03232">
    <property type="entry name" value="COQ7"/>
    <property type="match status" value="1"/>
</dbReference>
<dbReference type="HAMAP" id="MF_01658">
    <property type="entry name" value="COQ7"/>
    <property type="match status" value="1"/>
</dbReference>
<evidence type="ECO:0000313" key="11">
    <source>
        <dbReference type="Proteomes" id="UP000790833"/>
    </source>
</evidence>
<dbReference type="EC" id="1.14.99.60" evidence="8"/>
<organism evidence="10 11">
    <name type="scientific">Scheffersomyces spartinae</name>
    <dbReference type="NCBI Taxonomy" id="45513"/>
    <lineage>
        <taxon>Eukaryota</taxon>
        <taxon>Fungi</taxon>
        <taxon>Dikarya</taxon>
        <taxon>Ascomycota</taxon>
        <taxon>Saccharomycotina</taxon>
        <taxon>Pichiomycetes</taxon>
        <taxon>Debaryomycetaceae</taxon>
        <taxon>Scheffersomyces</taxon>
    </lineage>
</organism>
<evidence type="ECO:0000256" key="5">
    <source>
        <dbReference type="ARBA" id="ARBA00023004"/>
    </source>
</evidence>
<dbReference type="AlphaFoldDB" id="A0A9P8AKP0"/>
<dbReference type="EMBL" id="JAHMUF010000001">
    <property type="protein sequence ID" value="KAG7196126.1"/>
    <property type="molecule type" value="Genomic_DNA"/>
</dbReference>
<dbReference type="GO" id="GO:0008682">
    <property type="term" value="F:3-demethoxyubiquinol 3-hydroxylase activity"/>
    <property type="evidence" value="ECO:0007669"/>
    <property type="project" value="UniProtKB-EC"/>
</dbReference>
<comment type="similarity">
    <text evidence="8">Belongs to the COQ7 family.</text>
</comment>
<dbReference type="InterPro" id="IPR009078">
    <property type="entry name" value="Ferritin-like_SF"/>
</dbReference>
<dbReference type="GO" id="GO:0003723">
    <property type="term" value="F:RNA binding"/>
    <property type="evidence" value="ECO:0007669"/>
    <property type="project" value="InterPro"/>
</dbReference>
<name>A0A9P8AKP0_9ASCO</name>
<evidence type="ECO:0000259" key="9">
    <source>
        <dbReference type="PROSITE" id="PS50882"/>
    </source>
</evidence>
<comment type="cofactor">
    <cofactor evidence="8">
        <name>Fe cation</name>
        <dbReference type="ChEBI" id="CHEBI:24875"/>
    </cofactor>
    <text evidence="8">Binds 2 iron ions per subunit.</text>
</comment>
<evidence type="ECO:0000256" key="4">
    <source>
        <dbReference type="ARBA" id="ARBA00023002"/>
    </source>
</evidence>
<comment type="catalytic activity">
    <reaction evidence="8">
        <text>a 5-methoxy-2-methyl-3-(all-trans-polyprenyl)benzene-1,4-diol + AH2 + O2 = a 3-demethylubiquinol + A + H2O</text>
        <dbReference type="Rhea" id="RHEA:50908"/>
        <dbReference type="Rhea" id="RHEA-COMP:10859"/>
        <dbReference type="Rhea" id="RHEA-COMP:10914"/>
        <dbReference type="ChEBI" id="CHEBI:13193"/>
        <dbReference type="ChEBI" id="CHEBI:15377"/>
        <dbReference type="ChEBI" id="CHEBI:15379"/>
        <dbReference type="ChEBI" id="CHEBI:17499"/>
        <dbReference type="ChEBI" id="CHEBI:84167"/>
        <dbReference type="ChEBI" id="CHEBI:84422"/>
        <dbReference type="EC" id="1.14.99.60"/>
    </reaction>
</comment>
<gene>
    <name evidence="8" type="primary">COQ7</name>
    <name evidence="10" type="ORF">KQ657_000138</name>
</gene>
<dbReference type="Pfam" id="PF04146">
    <property type="entry name" value="YTH"/>
    <property type="match status" value="1"/>
</dbReference>
<keyword evidence="2 8" id="KW-0831">Ubiquinone biosynthesis</keyword>
<feature type="binding site" evidence="8">
    <location>
        <position position="498"/>
    </location>
    <ligand>
        <name>Fe cation</name>
        <dbReference type="ChEBI" id="CHEBI:24875"/>
        <label>2</label>
    </ligand>
</feature>
<feature type="domain" description="YTH" evidence="9">
    <location>
        <begin position="171"/>
        <end position="306"/>
    </location>
</feature>
<keyword evidence="4 8" id="KW-0560">Oxidoreductase</keyword>
<feature type="binding site" evidence="8">
    <location>
        <position position="388"/>
    </location>
    <ligand>
        <name>Fe cation</name>
        <dbReference type="ChEBI" id="CHEBI:24875"/>
        <label>1</label>
    </ligand>
</feature>
<evidence type="ECO:0000256" key="2">
    <source>
        <dbReference type="ARBA" id="ARBA00022688"/>
    </source>
</evidence>
<comment type="pathway">
    <text evidence="1 8">Cofactor biosynthesis; ubiquinone biosynthesis.</text>
</comment>
<keyword evidence="8" id="KW-0999">Mitochondrion inner membrane</keyword>
<keyword evidence="6 8" id="KW-0503">Monooxygenase</keyword>
<dbReference type="Proteomes" id="UP000790833">
    <property type="component" value="Unassembled WGS sequence"/>
</dbReference>
<comment type="caution">
    <text evidence="10">The sequence shown here is derived from an EMBL/GenBank/DDBJ whole genome shotgun (WGS) entry which is preliminary data.</text>
</comment>